<gene>
    <name evidence="1" type="ORF">L2E82_29977</name>
</gene>
<proteinExistence type="predicted"/>
<name>A0ACB9CYY2_CICIN</name>
<organism evidence="1 2">
    <name type="scientific">Cichorium intybus</name>
    <name type="common">Chicory</name>
    <dbReference type="NCBI Taxonomy" id="13427"/>
    <lineage>
        <taxon>Eukaryota</taxon>
        <taxon>Viridiplantae</taxon>
        <taxon>Streptophyta</taxon>
        <taxon>Embryophyta</taxon>
        <taxon>Tracheophyta</taxon>
        <taxon>Spermatophyta</taxon>
        <taxon>Magnoliopsida</taxon>
        <taxon>eudicotyledons</taxon>
        <taxon>Gunneridae</taxon>
        <taxon>Pentapetalae</taxon>
        <taxon>asterids</taxon>
        <taxon>campanulids</taxon>
        <taxon>Asterales</taxon>
        <taxon>Asteraceae</taxon>
        <taxon>Cichorioideae</taxon>
        <taxon>Cichorieae</taxon>
        <taxon>Cichoriinae</taxon>
        <taxon>Cichorium</taxon>
    </lineage>
</organism>
<dbReference type="Proteomes" id="UP001055811">
    <property type="component" value="Linkage Group LG05"/>
</dbReference>
<evidence type="ECO:0000313" key="2">
    <source>
        <dbReference type="Proteomes" id="UP001055811"/>
    </source>
</evidence>
<sequence length="135" mass="14732">MTQRRTITVIPLPFVPHPPLTSRSIRICASGISPSSLQLRRHLIRRIAAPALHPGNCFSDSISKCFVNIGLDSQVYHSGDGLSDSISVTAFRLHLLHRTADCISGNLCSRCGVGSACDERIKRQSESRSCEQDSS</sequence>
<keyword evidence="2" id="KW-1185">Reference proteome</keyword>
<reference evidence="2" key="1">
    <citation type="journal article" date="2022" name="Mol. Ecol. Resour.">
        <title>The genomes of chicory, endive, great burdock and yacon provide insights into Asteraceae palaeo-polyploidization history and plant inulin production.</title>
        <authorList>
            <person name="Fan W."/>
            <person name="Wang S."/>
            <person name="Wang H."/>
            <person name="Wang A."/>
            <person name="Jiang F."/>
            <person name="Liu H."/>
            <person name="Zhao H."/>
            <person name="Xu D."/>
            <person name="Zhang Y."/>
        </authorList>
    </citation>
    <scope>NUCLEOTIDE SEQUENCE [LARGE SCALE GENOMIC DNA]</scope>
    <source>
        <strain evidence="2">cv. Punajuju</strain>
    </source>
</reference>
<dbReference type="EMBL" id="CM042013">
    <property type="protein sequence ID" value="KAI3739568.1"/>
    <property type="molecule type" value="Genomic_DNA"/>
</dbReference>
<accession>A0ACB9CYY2</accession>
<reference evidence="1 2" key="2">
    <citation type="journal article" date="2022" name="Mol. Ecol. Resour.">
        <title>The genomes of chicory, endive, great burdock and yacon provide insights into Asteraceae paleo-polyploidization history and plant inulin production.</title>
        <authorList>
            <person name="Fan W."/>
            <person name="Wang S."/>
            <person name="Wang H."/>
            <person name="Wang A."/>
            <person name="Jiang F."/>
            <person name="Liu H."/>
            <person name="Zhao H."/>
            <person name="Xu D."/>
            <person name="Zhang Y."/>
        </authorList>
    </citation>
    <scope>NUCLEOTIDE SEQUENCE [LARGE SCALE GENOMIC DNA]</scope>
    <source>
        <strain evidence="2">cv. Punajuju</strain>
        <tissue evidence="1">Leaves</tissue>
    </source>
</reference>
<comment type="caution">
    <text evidence="1">The sequence shown here is derived from an EMBL/GenBank/DDBJ whole genome shotgun (WGS) entry which is preliminary data.</text>
</comment>
<protein>
    <submittedName>
        <fullName evidence="1">Uncharacterized protein</fullName>
    </submittedName>
</protein>
<evidence type="ECO:0000313" key="1">
    <source>
        <dbReference type="EMBL" id="KAI3739568.1"/>
    </source>
</evidence>